<dbReference type="STRING" id="1379903.ATO8_19914"/>
<name>W4HEU1_9RHOB</name>
<evidence type="ECO:0000313" key="1">
    <source>
        <dbReference type="EMBL" id="ETW10898.1"/>
    </source>
</evidence>
<reference evidence="1 2" key="1">
    <citation type="journal article" date="2014" name="Antonie Van Leeuwenhoek">
        <title>Roseivivax atlanticus sp. nov., isolated from surface seawater of the Atlantic Ocean.</title>
        <authorList>
            <person name="Li G."/>
            <person name="Lai Q."/>
            <person name="Liu X."/>
            <person name="Sun F."/>
            <person name="Shao Z."/>
        </authorList>
    </citation>
    <scope>NUCLEOTIDE SEQUENCE [LARGE SCALE GENOMIC DNA]</scope>
    <source>
        <strain evidence="1 2">22II-s10s</strain>
    </source>
</reference>
<evidence type="ECO:0000313" key="2">
    <source>
        <dbReference type="Proteomes" id="UP000019063"/>
    </source>
</evidence>
<sequence>MNDDDTFRHVADALDDQVNGGGPVVQNGPSFRADGDGNLVSTQLPKVKGLPPEAPVRPLGTLGNRVFFLDAHSQLRELGAKDLNRTMILHLFGDETSWLYETWPTMKKVKDDLYIITGWDGTKAQEALMRSCSRRGLWRPEQNVRGRGSWADEKRGLVVHSGGRLHFSDGSTERPGVVGEYVYPAADRATAPLEDDEAPDVFNGSRELLKLLETWNFQRPFDARLLLGWIVSSYMAGALKVRPLAWVTGDKGTGKSSLVGQDGLIHAIFGKSILLTANTTAAGLYQKIEYDSLPVAIDEIEAKRGNQKTEAVIELARQAYSGGMVLRGGADHDGKQFKAMCPVLFGSILIPPLMPQDVSRLALLNLEPFPPEAREPKIDKAHMAKIGRAILRHVLRRWKDWPARLEAWHTFLQELGHSARAADQFGTLLAAADFVLSDVVPNKERMTAIAGDMKPTTLAETQAEGTNASRCVNYAMSRPIPAMRGGETLTAAELVVCAVRRYGGEMDNPIKPLDAVRYLERAGLSVMVQKIDGDRLRLYKPHRVSPIELTEWLDQPNDHEAEGVFVAFAPDGDGILELFRGSDWEGVPGAHNPYTQALGRAPGARKSDGTVRIGSRTCKPILVPIRECVDVPSEAEAVNGKGYNDNDE</sequence>
<organism evidence="1 2">
    <name type="scientific">Roseivivax marinus</name>
    <dbReference type="NCBI Taxonomy" id="1379903"/>
    <lineage>
        <taxon>Bacteria</taxon>
        <taxon>Pseudomonadati</taxon>
        <taxon>Pseudomonadota</taxon>
        <taxon>Alphaproteobacteria</taxon>
        <taxon>Rhodobacterales</taxon>
        <taxon>Roseobacteraceae</taxon>
        <taxon>Roseivivax</taxon>
    </lineage>
</organism>
<proteinExistence type="predicted"/>
<accession>W4HEU1</accession>
<dbReference type="AlphaFoldDB" id="W4HEU1"/>
<protein>
    <submittedName>
        <fullName evidence="1">DNA primase</fullName>
    </submittedName>
</protein>
<gene>
    <name evidence="1" type="ORF">ATO8_19914</name>
</gene>
<dbReference type="PATRIC" id="fig|1317118.6.peg.4076"/>
<keyword evidence="2" id="KW-1185">Reference proteome</keyword>
<dbReference type="eggNOG" id="COG3378">
    <property type="taxonomic scope" value="Bacteria"/>
</dbReference>
<dbReference type="RefSeq" id="WP_043847162.1">
    <property type="nucleotide sequence ID" value="NZ_AQQW01000021.1"/>
</dbReference>
<dbReference type="EMBL" id="AQQW01000021">
    <property type="protein sequence ID" value="ETW10898.1"/>
    <property type="molecule type" value="Genomic_DNA"/>
</dbReference>
<comment type="caution">
    <text evidence="1">The sequence shown here is derived from an EMBL/GenBank/DDBJ whole genome shotgun (WGS) entry which is preliminary data.</text>
</comment>
<dbReference type="Proteomes" id="UP000019063">
    <property type="component" value="Unassembled WGS sequence"/>
</dbReference>